<sequence>MITMTFHSSLSLFGEIPMRLLNAAILSFCIGPLSGYAATKAESIDAELKRLFPANLPGAAVLVVKDGVTVLNKGYGLANVELNVPIQPDNVFYAASVGKQFTAAAIMKLVEDGKLDLQTPVRQYFPTAPASWNGITVEHLLHHTSGVANIFTDAGFRQHAFEDHTPQQMLDQAIAMPLLAPPGKAFAYSSVNYTLLAMIIEQLSGEKYDAYLARQFFVPLGMTHTYFIQNAGLIKGLVTPYERGPQLAVRWHSSLLLGGGSYASTNADLARWTTALQGGKVLKPVSLKAMDTAVTLPDGKRVPYGYGIRPHTLAGQPYLRSSGDIQGFHAEVVYMPQSKVLVSMLSNSEDTPKFGLLPAARHIAIMAAGMPLHAVTPQKLPDSVLQQRAGVYQHGDERYAFHVKDGRLLVEYPAGAKAKWEPLLALSPTEFYYEANSDFRIRFATSADGRQTSQWYEMDPLDNDTDPVFDKQ</sequence>
<dbReference type="Proteomes" id="UP000439986">
    <property type="component" value="Unassembled WGS sequence"/>
</dbReference>
<dbReference type="InterPro" id="IPR012338">
    <property type="entry name" value="Beta-lactam/transpept-like"/>
</dbReference>
<accession>A0A844D0D5</accession>
<proteinExistence type="predicted"/>
<dbReference type="InterPro" id="IPR050491">
    <property type="entry name" value="AmpC-like"/>
</dbReference>
<dbReference type="EMBL" id="WKJL01000011">
    <property type="protein sequence ID" value="MRW85588.1"/>
    <property type="molecule type" value="Genomic_DNA"/>
</dbReference>
<protein>
    <submittedName>
        <fullName evidence="2">Serine hydrolase</fullName>
    </submittedName>
</protein>
<name>A0A844D0D5_9BURK</name>
<organism evidence="2 3">
    <name type="scientific">Duganella aquatilis</name>
    <dbReference type="NCBI Taxonomy" id="2666082"/>
    <lineage>
        <taxon>Bacteria</taxon>
        <taxon>Pseudomonadati</taxon>
        <taxon>Pseudomonadota</taxon>
        <taxon>Betaproteobacteria</taxon>
        <taxon>Burkholderiales</taxon>
        <taxon>Oxalobacteraceae</taxon>
        <taxon>Telluria group</taxon>
        <taxon>Duganella</taxon>
    </lineage>
</organism>
<feature type="domain" description="Beta-lactamase-related" evidence="1">
    <location>
        <begin position="55"/>
        <end position="354"/>
    </location>
</feature>
<reference evidence="2 3" key="1">
    <citation type="submission" date="2019-11" db="EMBL/GenBank/DDBJ databases">
        <title>Novel species isolated from a subtropical stream in China.</title>
        <authorList>
            <person name="Lu H."/>
        </authorList>
    </citation>
    <scope>NUCLEOTIDE SEQUENCE [LARGE SCALE GENOMIC DNA]</scope>
    <source>
        <strain evidence="2 3">FT26W</strain>
    </source>
</reference>
<dbReference type="Gene3D" id="3.40.710.10">
    <property type="entry name" value="DD-peptidase/beta-lactamase superfamily"/>
    <property type="match status" value="1"/>
</dbReference>
<keyword evidence="2" id="KW-0378">Hydrolase</keyword>
<evidence type="ECO:0000313" key="2">
    <source>
        <dbReference type="EMBL" id="MRW85588.1"/>
    </source>
</evidence>
<evidence type="ECO:0000259" key="1">
    <source>
        <dbReference type="Pfam" id="PF00144"/>
    </source>
</evidence>
<dbReference type="PANTHER" id="PTHR46825">
    <property type="entry name" value="D-ALANYL-D-ALANINE-CARBOXYPEPTIDASE/ENDOPEPTIDASE AMPH"/>
    <property type="match status" value="1"/>
</dbReference>
<dbReference type="AlphaFoldDB" id="A0A844D0D5"/>
<comment type="caution">
    <text evidence="2">The sequence shown here is derived from an EMBL/GenBank/DDBJ whole genome shotgun (WGS) entry which is preliminary data.</text>
</comment>
<keyword evidence="3" id="KW-1185">Reference proteome</keyword>
<dbReference type="PANTHER" id="PTHR46825:SF9">
    <property type="entry name" value="BETA-LACTAMASE-RELATED DOMAIN-CONTAINING PROTEIN"/>
    <property type="match status" value="1"/>
</dbReference>
<gene>
    <name evidence="2" type="ORF">GJ698_16010</name>
</gene>
<dbReference type="SUPFAM" id="SSF56601">
    <property type="entry name" value="beta-lactamase/transpeptidase-like"/>
    <property type="match status" value="1"/>
</dbReference>
<evidence type="ECO:0000313" key="3">
    <source>
        <dbReference type="Proteomes" id="UP000439986"/>
    </source>
</evidence>
<dbReference type="GO" id="GO:0016787">
    <property type="term" value="F:hydrolase activity"/>
    <property type="evidence" value="ECO:0007669"/>
    <property type="project" value="UniProtKB-KW"/>
</dbReference>
<dbReference type="InterPro" id="IPR001466">
    <property type="entry name" value="Beta-lactam-related"/>
</dbReference>
<dbReference type="Pfam" id="PF00144">
    <property type="entry name" value="Beta-lactamase"/>
    <property type="match status" value="1"/>
</dbReference>